<evidence type="ECO:0000313" key="1">
    <source>
        <dbReference type="EMBL" id="KZP30376.1"/>
    </source>
</evidence>
<accession>A0A166T9K7</accession>
<feature type="non-terminal residue" evidence="1">
    <location>
        <position position="1"/>
    </location>
</feature>
<dbReference type="Proteomes" id="UP000076532">
    <property type="component" value="Unassembled WGS sequence"/>
</dbReference>
<organism evidence="1 2">
    <name type="scientific">Athelia psychrophila</name>
    <dbReference type="NCBI Taxonomy" id="1759441"/>
    <lineage>
        <taxon>Eukaryota</taxon>
        <taxon>Fungi</taxon>
        <taxon>Dikarya</taxon>
        <taxon>Basidiomycota</taxon>
        <taxon>Agaricomycotina</taxon>
        <taxon>Agaricomycetes</taxon>
        <taxon>Agaricomycetidae</taxon>
        <taxon>Atheliales</taxon>
        <taxon>Atheliaceae</taxon>
        <taxon>Athelia</taxon>
    </lineage>
</organism>
<reference evidence="1 2" key="1">
    <citation type="journal article" date="2016" name="Mol. Biol. Evol.">
        <title>Comparative Genomics of Early-Diverging Mushroom-Forming Fungi Provides Insights into the Origins of Lignocellulose Decay Capabilities.</title>
        <authorList>
            <person name="Nagy L.G."/>
            <person name="Riley R."/>
            <person name="Tritt A."/>
            <person name="Adam C."/>
            <person name="Daum C."/>
            <person name="Floudas D."/>
            <person name="Sun H."/>
            <person name="Yadav J.S."/>
            <person name="Pangilinan J."/>
            <person name="Larsson K.H."/>
            <person name="Matsuura K."/>
            <person name="Barry K."/>
            <person name="Labutti K."/>
            <person name="Kuo R."/>
            <person name="Ohm R.A."/>
            <person name="Bhattacharya S.S."/>
            <person name="Shirouzu T."/>
            <person name="Yoshinaga Y."/>
            <person name="Martin F.M."/>
            <person name="Grigoriev I.V."/>
            <person name="Hibbett D.S."/>
        </authorList>
    </citation>
    <scope>NUCLEOTIDE SEQUENCE [LARGE SCALE GENOMIC DNA]</scope>
    <source>
        <strain evidence="1 2">CBS 109695</strain>
    </source>
</reference>
<keyword evidence="2" id="KW-1185">Reference proteome</keyword>
<dbReference type="AlphaFoldDB" id="A0A166T9K7"/>
<sequence>IIYTNNLNTVNMFNSLGVDTIHKPLLTASVDLHVWLLLVLPSSNSHPLA</sequence>
<evidence type="ECO:0000313" key="2">
    <source>
        <dbReference type="Proteomes" id="UP000076532"/>
    </source>
</evidence>
<dbReference type="EMBL" id="KV417494">
    <property type="protein sequence ID" value="KZP30376.1"/>
    <property type="molecule type" value="Genomic_DNA"/>
</dbReference>
<proteinExistence type="predicted"/>
<name>A0A166T9K7_9AGAM</name>
<protein>
    <submittedName>
        <fullName evidence="1">Uncharacterized protein</fullName>
    </submittedName>
</protein>
<dbReference type="OrthoDB" id="3249498at2759"/>
<gene>
    <name evidence="1" type="ORF">FIBSPDRAFT_726097</name>
</gene>